<dbReference type="Pfam" id="PF00728">
    <property type="entry name" value="Glyco_hydro_20"/>
    <property type="match status" value="1"/>
</dbReference>
<evidence type="ECO:0000256" key="3">
    <source>
        <dbReference type="ARBA" id="ARBA00012663"/>
    </source>
</evidence>
<dbReference type="CDD" id="cd06563">
    <property type="entry name" value="GH20_chitobiase-like"/>
    <property type="match status" value="1"/>
</dbReference>
<dbReference type="SUPFAM" id="SSF51445">
    <property type="entry name" value="(Trans)glycosidases"/>
    <property type="match status" value="1"/>
</dbReference>
<dbReference type="InterPro" id="IPR029018">
    <property type="entry name" value="Hex-like_dom2"/>
</dbReference>
<dbReference type="PIRSF" id="PIRSF001093">
    <property type="entry name" value="B-hxosamndse_ab_euk"/>
    <property type="match status" value="1"/>
</dbReference>
<evidence type="ECO:0000313" key="6">
    <source>
        <dbReference type="EMBL" id="UYG17952.1"/>
    </source>
</evidence>
<dbReference type="InterPro" id="IPR025705">
    <property type="entry name" value="Beta_hexosaminidase_sua/sub"/>
</dbReference>
<dbReference type="Gene3D" id="3.30.379.10">
    <property type="entry name" value="Chitobiase/beta-hexosaminidase domain 2-like"/>
    <property type="match status" value="1"/>
</dbReference>
<keyword evidence="7" id="KW-1185">Reference proteome</keyword>
<comment type="catalytic activity">
    <reaction evidence="1">
        <text>Hydrolysis of terminal non-reducing N-acetyl-D-hexosamine residues in N-acetyl-beta-D-hexosaminides.</text>
        <dbReference type="EC" id="3.2.1.52"/>
    </reaction>
</comment>
<dbReference type="PANTHER" id="PTHR22600">
    <property type="entry name" value="BETA-HEXOSAMINIDASE"/>
    <property type="match status" value="1"/>
</dbReference>
<evidence type="ECO:0000259" key="5">
    <source>
        <dbReference type="Pfam" id="PF00728"/>
    </source>
</evidence>
<accession>A0ABY6G4B8</accession>
<feature type="domain" description="Glycoside hydrolase family 20 catalytic" evidence="5">
    <location>
        <begin position="91"/>
        <end position="443"/>
    </location>
</feature>
<proteinExistence type="inferred from homology"/>
<evidence type="ECO:0000256" key="2">
    <source>
        <dbReference type="ARBA" id="ARBA00006285"/>
    </source>
</evidence>
<dbReference type="SUPFAM" id="SSF55545">
    <property type="entry name" value="beta-N-acetylhexosaminidase-like domain"/>
    <property type="match status" value="1"/>
</dbReference>
<organism evidence="6 7">
    <name type="scientific">Brachybacterium huguangmaarense</name>
    <dbReference type="NCBI Taxonomy" id="1652028"/>
    <lineage>
        <taxon>Bacteria</taxon>
        <taxon>Bacillati</taxon>
        <taxon>Actinomycetota</taxon>
        <taxon>Actinomycetes</taxon>
        <taxon>Micrococcales</taxon>
        <taxon>Dermabacteraceae</taxon>
        <taxon>Brachybacterium</taxon>
    </lineage>
</organism>
<evidence type="ECO:0000256" key="1">
    <source>
        <dbReference type="ARBA" id="ARBA00001231"/>
    </source>
</evidence>
<reference evidence="6" key="1">
    <citation type="submission" date="2022-10" db="EMBL/GenBank/DDBJ databases">
        <title>Whole-Genome Sequencing of Brachybacterium huguangmaarense BRM-3, Isolated from Betula schmidtii.</title>
        <authorList>
            <person name="Haam D."/>
        </authorList>
    </citation>
    <scope>NUCLEOTIDE SEQUENCE</scope>
    <source>
        <strain evidence="6">BRM-3</strain>
    </source>
</reference>
<name>A0ABY6G4B8_9MICO</name>
<dbReference type="Gene3D" id="3.20.20.80">
    <property type="entry name" value="Glycosidases"/>
    <property type="match status" value="1"/>
</dbReference>
<dbReference type="EC" id="3.2.1.52" evidence="3"/>
<sequence length="474" mass="52730">MSDPIALVPLPRSAVWSSETWESDDPWSALTVGVNDDLPRSEYTLTISPAGASLTAGSEAALADGRNTFAQIVAGAEGPLPCVTISDAPRYAWRGLMIDVSRHFLAIPDLETMIDAMALHKLNVLHLHLTDDQGWRVEIKGYPRLTEVGGFRAQSLVGQMQGTDPADYRFDGERHGGFYTQDQLRDLVEYARRRGVMIVPEVDLPGHMQAAVAAYPELGNFPETTGRSIGVREVWGISDHVLGVSDAVFTFLRDVLEQVADIFPAPYVHIGGDECPRVEWERSTEARERMNEWGLSRVSEIQGRFTQFAADVLRAKGKRAIGWDEVLESHLPDDMIVMNWRKPSGIEEATSRGFPTVVATESVLYFDHAQAKGHDEPLAIGTAVTTLEDVYTSELLPRDLDEHQQSLILGIQAQLWTEYITSAEHLQYMAFPRLCAVAERAWGSPEQSFDEFDERLRSHLGRLDALGIAYRALD</sequence>
<dbReference type="Proteomes" id="UP001164305">
    <property type="component" value="Chromosome"/>
</dbReference>
<dbReference type="RefSeq" id="WP_263595158.1">
    <property type="nucleotide sequence ID" value="NZ_CP107020.1"/>
</dbReference>
<keyword evidence="4" id="KW-0378">Hydrolase</keyword>
<comment type="similarity">
    <text evidence="2">Belongs to the glycosyl hydrolase 20 family.</text>
</comment>
<dbReference type="InterPro" id="IPR017853">
    <property type="entry name" value="GH"/>
</dbReference>
<dbReference type="EMBL" id="CP107020">
    <property type="protein sequence ID" value="UYG17952.1"/>
    <property type="molecule type" value="Genomic_DNA"/>
</dbReference>
<evidence type="ECO:0000256" key="4">
    <source>
        <dbReference type="ARBA" id="ARBA00022801"/>
    </source>
</evidence>
<dbReference type="PANTHER" id="PTHR22600:SF57">
    <property type="entry name" value="BETA-N-ACETYLHEXOSAMINIDASE"/>
    <property type="match status" value="1"/>
</dbReference>
<dbReference type="PRINTS" id="PR00738">
    <property type="entry name" value="GLHYDRLASE20"/>
</dbReference>
<dbReference type="InterPro" id="IPR015883">
    <property type="entry name" value="Glyco_hydro_20_cat"/>
</dbReference>
<protein>
    <recommendedName>
        <fullName evidence="3">beta-N-acetylhexosaminidase</fullName>
        <ecNumber evidence="3">3.2.1.52</ecNumber>
    </recommendedName>
</protein>
<evidence type="ECO:0000313" key="7">
    <source>
        <dbReference type="Proteomes" id="UP001164305"/>
    </source>
</evidence>
<gene>
    <name evidence="6" type="ORF">BRM3_05925</name>
</gene>